<comment type="caution">
    <text evidence="14">The sequence shown here is derived from an EMBL/GenBank/DDBJ whole genome shotgun (WGS) entry which is preliminary data.</text>
</comment>
<dbReference type="Gene3D" id="3.30.565.10">
    <property type="entry name" value="Histidine kinase-like ATPase, C-terminal domain"/>
    <property type="match status" value="1"/>
</dbReference>
<evidence type="ECO:0000259" key="13">
    <source>
        <dbReference type="PROSITE" id="PS50839"/>
    </source>
</evidence>
<evidence type="ECO:0000256" key="7">
    <source>
        <dbReference type="ARBA" id="ARBA00022777"/>
    </source>
</evidence>
<feature type="domain" description="Histidine kinase" evidence="11">
    <location>
        <begin position="439"/>
        <end position="659"/>
    </location>
</feature>
<dbReference type="EMBL" id="WTVA01000003">
    <property type="protein sequence ID" value="MZR22240.1"/>
    <property type="molecule type" value="Genomic_DNA"/>
</dbReference>
<dbReference type="EC" id="2.7.13.3" evidence="3"/>
<reference evidence="14 15" key="1">
    <citation type="journal article" date="2014" name="Int. J. Syst. Evol. Microbiol.">
        <title>Sneathiella chungangensis sp. nov., isolated from a marine sand, and emended description of the genus Sneathiella.</title>
        <authorList>
            <person name="Siamphan C."/>
            <person name="Kim H."/>
            <person name="Lee J.S."/>
            <person name="Kim W."/>
        </authorList>
    </citation>
    <scope>NUCLEOTIDE SEQUENCE [LARGE SCALE GENOMIC DNA]</scope>
    <source>
        <strain evidence="14 15">KCTC 32476</strain>
    </source>
</reference>
<evidence type="ECO:0000256" key="1">
    <source>
        <dbReference type="ARBA" id="ARBA00000085"/>
    </source>
</evidence>
<keyword evidence="8 10" id="KW-1133">Transmembrane helix</keyword>
<dbReference type="GO" id="GO:0005886">
    <property type="term" value="C:plasma membrane"/>
    <property type="evidence" value="ECO:0007669"/>
    <property type="project" value="TreeGrafter"/>
</dbReference>
<keyword evidence="15" id="KW-1185">Reference proteome</keyword>
<dbReference type="PRINTS" id="PR00344">
    <property type="entry name" value="BCTRLSENSOR"/>
</dbReference>
<dbReference type="PANTHER" id="PTHR43047:SF72">
    <property type="entry name" value="OSMOSENSING HISTIDINE PROTEIN KINASE SLN1"/>
    <property type="match status" value="1"/>
</dbReference>
<dbReference type="OrthoDB" id="8477705at2"/>
<dbReference type="SUPFAM" id="SSF47384">
    <property type="entry name" value="Homodimeric domain of signal transducing histidine kinase"/>
    <property type="match status" value="1"/>
</dbReference>
<dbReference type="SMART" id="SM00387">
    <property type="entry name" value="HATPase_c"/>
    <property type="match status" value="1"/>
</dbReference>
<gene>
    <name evidence="14" type="ORF">GQF03_07855</name>
</gene>
<dbReference type="Pfam" id="PF02518">
    <property type="entry name" value="HATPase_c"/>
    <property type="match status" value="1"/>
</dbReference>
<dbReference type="InterPro" id="IPR000014">
    <property type="entry name" value="PAS"/>
</dbReference>
<comment type="catalytic activity">
    <reaction evidence="1">
        <text>ATP + protein L-histidine = ADP + protein N-phospho-L-histidine.</text>
        <dbReference type="EC" id="2.7.13.3"/>
    </reaction>
</comment>
<evidence type="ECO:0000259" key="12">
    <source>
        <dbReference type="PROSITE" id="PS50113"/>
    </source>
</evidence>
<keyword evidence="7" id="KW-0418">Kinase</keyword>
<evidence type="ECO:0000313" key="14">
    <source>
        <dbReference type="EMBL" id="MZR22240.1"/>
    </source>
</evidence>
<dbReference type="CDD" id="cd00130">
    <property type="entry name" value="PAS"/>
    <property type="match status" value="1"/>
</dbReference>
<evidence type="ECO:0000313" key="15">
    <source>
        <dbReference type="Proteomes" id="UP000445696"/>
    </source>
</evidence>
<dbReference type="Proteomes" id="UP000445696">
    <property type="component" value="Unassembled WGS sequence"/>
</dbReference>
<dbReference type="Pfam" id="PF00512">
    <property type="entry name" value="HisKA"/>
    <property type="match status" value="1"/>
</dbReference>
<dbReference type="GO" id="GO:0009927">
    <property type="term" value="F:histidine phosphotransfer kinase activity"/>
    <property type="evidence" value="ECO:0007669"/>
    <property type="project" value="TreeGrafter"/>
</dbReference>
<dbReference type="InterPro" id="IPR042240">
    <property type="entry name" value="CHASE_sf"/>
</dbReference>
<dbReference type="Gene3D" id="1.10.287.130">
    <property type="match status" value="1"/>
</dbReference>
<dbReference type="InterPro" id="IPR013656">
    <property type="entry name" value="PAS_4"/>
</dbReference>
<protein>
    <recommendedName>
        <fullName evidence="3">histidine kinase</fullName>
        <ecNumber evidence="3">2.7.13.3</ecNumber>
    </recommendedName>
</protein>
<dbReference type="InterPro" id="IPR000700">
    <property type="entry name" value="PAS-assoc_C"/>
</dbReference>
<dbReference type="InterPro" id="IPR006189">
    <property type="entry name" value="CHASE_dom"/>
</dbReference>
<keyword evidence="6 10" id="KW-0812">Transmembrane</keyword>
<evidence type="ECO:0000256" key="9">
    <source>
        <dbReference type="ARBA" id="ARBA00023136"/>
    </source>
</evidence>
<evidence type="ECO:0000256" key="3">
    <source>
        <dbReference type="ARBA" id="ARBA00012438"/>
    </source>
</evidence>
<proteinExistence type="predicted"/>
<evidence type="ECO:0000256" key="10">
    <source>
        <dbReference type="SAM" id="Phobius"/>
    </source>
</evidence>
<dbReference type="PROSITE" id="PS50109">
    <property type="entry name" value="HIS_KIN"/>
    <property type="match status" value="1"/>
</dbReference>
<dbReference type="InterPro" id="IPR003594">
    <property type="entry name" value="HATPase_dom"/>
</dbReference>
<dbReference type="RefSeq" id="WP_161338693.1">
    <property type="nucleotide sequence ID" value="NZ_JBHSDG010000005.1"/>
</dbReference>
<evidence type="ECO:0000256" key="4">
    <source>
        <dbReference type="ARBA" id="ARBA00022553"/>
    </source>
</evidence>
<comment type="subcellular location">
    <subcellularLocation>
        <location evidence="2">Membrane</location>
    </subcellularLocation>
</comment>
<dbReference type="InterPro" id="IPR005467">
    <property type="entry name" value="His_kinase_dom"/>
</dbReference>
<dbReference type="PROSITE" id="PS50839">
    <property type="entry name" value="CHASE"/>
    <property type="match status" value="1"/>
</dbReference>
<dbReference type="SMART" id="SM00091">
    <property type="entry name" value="PAS"/>
    <property type="match status" value="1"/>
</dbReference>
<organism evidence="14 15">
    <name type="scientific">Sneathiella chungangensis</name>
    <dbReference type="NCBI Taxonomy" id="1418234"/>
    <lineage>
        <taxon>Bacteria</taxon>
        <taxon>Pseudomonadati</taxon>
        <taxon>Pseudomonadota</taxon>
        <taxon>Alphaproteobacteria</taxon>
        <taxon>Sneathiellales</taxon>
        <taxon>Sneathiellaceae</taxon>
        <taxon>Sneathiella</taxon>
    </lineage>
</organism>
<evidence type="ECO:0000256" key="8">
    <source>
        <dbReference type="ARBA" id="ARBA00022989"/>
    </source>
</evidence>
<dbReference type="InterPro" id="IPR035965">
    <property type="entry name" value="PAS-like_dom_sf"/>
</dbReference>
<dbReference type="Gene3D" id="3.30.450.350">
    <property type="entry name" value="CHASE domain"/>
    <property type="match status" value="1"/>
</dbReference>
<dbReference type="InterPro" id="IPR003661">
    <property type="entry name" value="HisK_dim/P_dom"/>
</dbReference>
<name>A0A845MFM6_9PROT</name>
<keyword evidence="4" id="KW-0597">Phosphoprotein</keyword>
<evidence type="ECO:0000259" key="11">
    <source>
        <dbReference type="PROSITE" id="PS50109"/>
    </source>
</evidence>
<keyword evidence="5" id="KW-0808">Transferase</keyword>
<dbReference type="AlphaFoldDB" id="A0A845MFM6"/>
<dbReference type="InterPro" id="IPR036890">
    <property type="entry name" value="HATPase_C_sf"/>
</dbReference>
<dbReference type="InterPro" id="IPR036097">
    <property type="entry name" value="HisK_dim/P_sf"/>
</dbReference>
<dbReference type="SUPFAM" id="SSF55874">
    <property type="entry name" value="ATPase domain of HSP90 chaperone/DNA topoisomerase II/histidine kinase"/>
    <property type="match status" value="1"/>
</dbReference>
<dbReference type="GO" id="GO:0000155">
    <property type="term" value="F:phosphorelay sensor kinase activity"/>
    <property type="evidence" value="ECO:0007669"/>
    <property type="project" value="InterPro"/>
</dbReference>
<dbReference type="SMART" id="SM01079">
    <property type="entry name" value="CHASE"/>
    <property type="match status" value="1"/>
</dbReference>
<evidence type="ECO:0000256" key="6">
    <source>
        <dbReference type="ARBA" id="ARBA00022692"/>
    </source>
</evidence>
<feature type="transmembrane region" description="Helical" evidence="10">
    <location>
        <begin position="267"/>
        <end position="288"/>
    </location>
</feature>
<dbReference type="SUPFAM" id="SSF55785">
    <property type="entry name" value="PYP-like sensor domain (PAS domain)"/>
    <property type="match status" value="1"/>
</dbReference>
<evidence type="ECO:0000256" key="5">
    <source>
        <dbReference type="ARBA" id="ARBA00022679"/>
    </source>
</evidence>
<feature type="transmembrane region" description="Helical" evidence="10">
    <location>
        <begin position="21"/>
        <end position="42"/>
    </location>
</feature>
<dbReference type="InterPro" id="IPR004358">
    <property type="entry name" value="Sig_transdc_His_kin-like_C"/>
</dbReference>
<feature type="domain" description="CHASE" evidence="13">
    <location>
        <begin position="120"/>
        <end position="198"/>
    </location>
</feature>
<dbReference type="PANTHER" id="PTHR43047">
    <property type="entry name" value="TWO-COMPONENT HISTIDINE PROTEIN KINASE"/>
    <property type="match status" value="1"/>
</dbReference>
<keyword evidence="9 10" id="KW-0472">Membrane</keyword>
<dbReference type="Pfam" id="PF03924">
    <property type="entry name" value="CHASE"/>
    <property type="match status" value="1"/>
</dbReference>
<dbReference type="FunFam" id="3.30.565.10:FF:000006">
    <property type="entry name" value="Sensor histidine kinase WalK"/>
    <property type="match status" value="1"/>
</dbReference>
<dbReference type="PROSITE" id="PS50113">
    <property type="entry name" value="PAC"/>
    <property type="match status" value="1"/>
</dbReference>
<dbReference type="Pfam" id="PF08448">
    <property type="entry name" value="PAS_4"/>
    <property type="match status" value="1"/>
</dbReference>
<dbReference type="Gene3D" id="3.30.450.20">
    <property type="entry name" value="PAS domain"/>
    <property type="match status" value="1"/>
</dbReference>
<accession>A0A845MFM6</accession>
<evidence type="ECO:0000256" key="2">
    <source>
        <dbReference type="ARBA" id="ARBA00004370"/>
    </source>
</evidence>
<dbReference type="SMART" id="SM00388">
    <property type="entry name" value="HisKA"/>
    <property type="match status" value="1"/>
</dbReference>
<feature type="domain" description="PAC" evidence="12">
    <location>
        <begin position="367"/>
        <end position="421"/>
    </location>
</feature>
<dbReference type="CDD" id="cd00082">
    <property type="entry name" value="HisKA"/>
    <property type="match status" value="1"/>
</dbReference>
<dbReference type="NCBIfam" id="TIGR00229">
    <property type="entry name" value="sensory_box"/>
    <property type="match status" value="1"/>
</dbReference>
<sequence>MTWTSLIDGLHAGLGRLPRHTILVPTVIGASMIVLITIVWLVTPTTETTGYATEARNDLGNFSARLESHIATRLAIGEQLRRLLIGGQIKDRDDFLTQTSYIHELFTDFQAISWVDSLGVIRWVSPLKGNEQAQNLDVKKLKLPGIALARAEETGRLQITPPIELAQGGVGFVAYIPVLKMGRVTGFVNIIFRADPLIRAAMADDMLDKYEVMIQDETSPLFTTFSETAERDDAFHKWIVIGNRVWAVTLQPKAQVIAAYGTIVDELVLVTLILLCIVIAWLIHLAMVRQLRIKASDKLFRTFIENSPSAIIIKDAEGRYIHANSQWHEWFNPEGRDIRGLTSEEVFPAGYAEEVRRQEEQILDRRDMIEKEYLSPLTGGGTVPTFVQMFPITDDTGEVIAIGGSITDISLNKKTEETLRLALIKAEEASQSKSKFLATMSHELRTPLNAIIGFSDILLGEYFGPVGSAKYMEYAEDINHSGRHLLSLINEVLDISAIELGKRELVLEPLVVQDLLSDCVKSVRHRAETQGLTVALNADSSLPPISADETAVRQIFLNLLTNAIKFSHAGDKIIVTARAADEAVVITVADTGEGINKEQLASVTEPFVKGHSTSHITHEGVGLGLSIVKSFVAAHKGTLHIESEVGRGTTVTVTLPKENGRMVA</sequence>